<feature type="active site" description="Proton donor/acceptor" evidence="7">
    <location>
        <position position="73"/>
    </location>
</feature>
<dbReference type="UniPathway" id="UPA00219"/>
<dbReference type="InterPro" id="IPR004391">
    <property type="entry name" value="Glu_race"/>
</dbReference>
<feature type="binding site" evidence="7">
    <location>
        <begin position="74"/>
        <end position="75"/>
    </location>
    <ligand>
        <name>substrate</name>
    </ligand>
</feature>
<dbReference type="PANTHER" id="PTHR21198">
    <property type="entry name" value="GLUTAMATE RACEMASE"/>
    <property type="match status" value="1"/>
</dbReference>
<feature type="binding site" evidence="7">
    <location>
        <begin position="10"/>
        <end position="11"/>
    </location>
    <ligand>
        <name>substrate</name>
    </ligand>
</feature>
<reference evidence="8 9" key="1">
    <citation type="submission" date="2020-07" db="EMBL/GenBank/DDBJ databases">
        <title>Sequencing the genomes of 1000 actinobacteria strains.</title>
        <authorList>
            <person name="Klenk H.-P."/>
        </authorList>
    </citation>
    <scope>NUCLEOTIDE SEQUENCE [LARGE SCALE GENOMIC DNA]</scope>
    <source>
        <strain evidence="8 9">DSM 19970</strain>
    </source>
</reference>
<comment type="catalytic activity">
    <reaction evidence="1 7">
        <text>L-glutamate = D-glutamate</text>
        <dbReference type="Rhea" id="RHEA:12813"/>
        <dbReference type="ChEBI" id="CHEBI:29985"/>
        <dbReference type="ChEBI" id="CHEBI:29986"/>
        <dbReference type="EC" id="5.1.1.3"/>
    </reaction>
</comment>
<gene>
    <name evidence="7" type="primary">murI</name>
    <name evidence="8" type="ORF">BKA03_002135</name>
</gene>
<dbReference type="PANTHER" id="PTHR21198:SF2">
    <property type="entry name" value="GLUTAMATE RACEMASE"/>
    <property type="match status" value="1"/>
</dbReference>
<dbReference type="InterPro" id="IPR015942">
    <property type="entry name" value="Asp/Glu/hydantoin_racemase"/>
</dbReference>
<dbReference type="GO" id="GO:0009252">
    <property type="term" value="P:peptidoglycan biosynthetic process"/>
    <property type="evidence" value="ECO:0007669"/>
    <property type="project" value="UniProtKB-UniRule"/>
</dbReference>
<evidence type="ECO:0000256" key="1">
    <source>
        <dbReference type="ARBA" id="ARBA00001602"/>
    </source>
</evidence>
<keyword evidence="4 7" id="KW-0573">Peptidoglycan synthesis</keyword>
<dbReference type="FunFam" id="3.40.50.1860:FF:000001">
    <property type="entry name" value="Glutamate racemase"/>
    <property type="match status" value="1"/>
</dbReference>
<keyword evidence="6 7" id="KW-0961">Cell wall biogenesis/degradation</keyword>
<evidence type="ECO:0000256" key="7">
    <source>
        <dbReference type="HAMAP-Rule" id="MF_00258"/>
    </source>
</evidence>
<evidence type="ECO:0000256" key="6">
    <source>
        <dbReference type="ARBA" id="ARBA00023316"/>
    </source>
</evidence>
<keyword evidence="5 7" id="KW-0413">Isomerase</keyword>
<keyword evidence="3 7" id="KW-0133">Cell shape</keyword>
<protein>
    <recommendedName>
        <fullName evidence="2 7">Glutamate racemase</fullName>
        <ecNumber evidence="2 7">5.1.1.3</ecNumber>
    </recommendedName>
</protein>
<proteinExistence type="inferred from homology"/>
<comment type="function">
    <text evidence="7">Provides the (R)-glutamate required for cell wall biosynthesis.</text>
</comment>
<name>A0A7Z0CHZ3_9MICO</name>
<dbReference type="HAMAP" id="MF_00258">
    <property type="entry name" value="Glu_racemase"/>
    <property type="match status" value="1"/>
</dbReference>
<dbReference type="Pfam" id="PF01177">
    <property type="entry name" value="Asp_Glu_race"/>
    <property type="match status" value="1"/>
</dbReference>
<evidence type="ECO:0000256" key="2">
    <source>
        <dbReference type="ARBA" id="ARBA00013090"/>
    </source>
</evidence>
<accession>A0A7Z0CHZ3</accession>
<dbReference type="EMBL" id="JACBZO010000001">
    <property type="protein sequence ID" value="NYI42016.1"/>
    <property type="molecule type" value="Genomic_DNA"/>
</dbReference>
<organism evidence="8 9">
    <name type="scientific">Demequina lutea</name>
    <dbReference type="NCBI Taxonomy" id="431489"/>
    <lineage>
        <taxon>Bacteria</taxon>
        <taxon>Bacillati</taxon>
        <taxon>Actinomycetota</taxon>
        <taxon>Actinomycetes</taxon>
        <taxon>Micrococcales</taxon>
        <taxon>Demequinaceae</taxon>
        <taxon>Demequina</taxon>
    </lineage>
</organism>
<dbReference type="PROSITE" id="PS00924">
    <property type="entry name" value="ASP_GLU_RACEMASE_2"/>
    <property type="match status" value="1"/>
</dbReference>
<evidence type="ECO:0000256" key="3">
    <source>
        <dbReference type="ARBA" id="ARBA00022960"/>
    </source>
</evidence>
<feature type="active site" description="Proton donor/acceptor" evidence="7">
    <location>
        <position position="187"/>
    </location>
</feature>
<evidence type="ECO:0000256" key="4">
    <source>
        <dbReference type="ARBA" id="ARBA00022984"/>
    </source>
</evidence>
<dbReference type="RefSeq" id="WP_062075984.1">
    <property type="nucleotide sequence ID" value="NZ_BBRC01000015.1"/>
</dbReference>
<evidence type="ECO:0000313" key="9">
    <source>
        <dbReference type="Proteomes" id="UP000547973"/>
    </source>
</evidence>
<dbReference type="PROSITE" id="PS00923">
    <property type="entry name" value="ASP_GLU_RACEMASE_1"/>
    <property type="match status" value="1"/>
</dbReference>
<feature type="binding site" evidence="7">
    <location>
        <begin position="188"/>
        <end position="189"/>
    </location>
    <ligand>
        <name>substrate</name>
    </ligand>
</feature>
<dbReference type="SUPFAM" id="SSF53681">
    <property type="entry name" value="Aspartate/glutamate racemase"/>
    <property type="match status" value="2"/>
</dbReference>
<dbReference type="Proteomes" id="UP000547973">
    <property type="component" value="Unassembled WGS sequence"/>
</dbReference>
<dbReference type="GO" id="GO:0071555">
    <property type="term" value="P:cell wall organization"/>
    <property type="evidence" value="ECO:0007669"/>
    <property type="project" value="UniProtKB-KW"/>
</dbReference>
<keyword evidence="9" id="KW-1185">Reference proteome</keyword>
<evidence type="ECO:0000313" key="8">
    <source>
        <dbReference type="EMBL" id="NYI42016.1"/>
    </source>
</evidence>
<evidence type="ECO:0000256" key="5">
    <source>
        <dbReference type="ARBA" id="ARBA00023235"/>
    </source>
</evidence>
<comment type="similarity">
    <text evidence="7">Belongs to the aspartate/glutamate racemases family.</text>
</comment>
<comment type="caution">
    <text evidence="8">The sequence shown here is derived from an EMBL/GenBank/DDBJ whole genome shotgun (WGS) entry which is preliminary data.</text>
</comment>
<dbReference type="OrthoDB" id="9801055at2"/>
<sequence>MSDAPIGVFDSGVGGLTVARAIMDMMPNESIHYVGDTKNGPYGPLPIAEVRQHALAIMDALVADGVKMLVIACNTASAAVLRDARERFSRDKGVPVVEVIVPAVRRATKTTRSGRIGVIGTVATINSGAYDDALVAAPGITVTSQACPDFVSLVERGVTSGPEVIDVAREYLAPLQAADIDTLILGCTHYPMLQGAISYVMGEGVTLVDSATETAMDVYRVLAAAGLERSADAAPEHRFFVTGTSATFETLAQRFLGPVVKSVEQLHS</sequence>
<dbReference type="EC" id="5.1.1.3" evidence="2 7"/>
<dbReference type="Gene3D" id="3.40.50.1860">
    <property type="match status" value="2"/>
</dbReference>
<dbReference type="NCBIfam" id="TIGR00067">
    <property type="entry name" value="glut_race"/>
    <property type="match status" value="1"/>
</dbReference>
<dbReference type="GO" id="GO:0008881">
    <property type="term" value="F:glutamate racemase activity"/>
    <property type="evidence" value="ECO:0007669"/>
    <property type="project" value="UniProtKB-UniRule"/>
</dbReference>
<dbReference type="InterPro" id="IPR001920">
    <property type="entry name" value="Asp/Glu_race"/>
</dbReference>
<comment type="pathway">
    <text evidence="7">Cell wall biogenesis; peptidoglycan biosynthesis.</text>
</comment>
<dbReference type="AlphaFoldDB" id="A0A7Z0CHZ3"/>
<dbReference type="InterPro" id="IPR033134">
    <property type="entry name" value="Asp/Glu_racemase_AS_2"/>
</dbReference>
<dbReference type="GO" id="GO:0008360">
    <property type="term" value="P:regulation of cell shape"/>
    <property type="evidence" value="ECO:0007669"/>
    <property type="project" value="UniProtKB-KW"/>
</dbReference>
<feature type="binding site" evidence="7">
    <location>
        <begin position="42"/>
        <end position="43"/>
    </location>
    <ligand>
        <name>substrate</name>
    </ligand>
</feature>
<dbReference type="InterPro" id="IPR018187">
    <property type="entry name" value="Asp/Glu_racemase_AS_1"/>
</dbReference>